<keyword evidence="2" id="KW-1185">Reference proteome</keyword>
<dbReference type="Proteomes" id="UP000827872">
    <property type="component" value="Linkage Group LG13"/>
</dbReference>
<proteinExistence type="predicted"/>
<protein>
    <submittedName>
        <fullName evidence="1">Uncharacterized protein</fullName>
    </submittedName>
</protein>
<reference evidence="1" key="1">
    <citation type="submission" date="2021-08" db="EMBL/GenBank/DDBJ databases">
        <title>The first chromosome-level gecko genome reveals the dynamic sex chromosomes of Neotropical dwarf geckos (Sphaerodactylidae: Sphaerodactylus).</title>
        <authorList>
            <person name="Pinto B.J."/>
            <person name="Keating S.E."/>
            <person name="Gamble T."/>
        </authorList>
    </citation>
    <scope>NUCLEOTIDE SEQUENCE</scope>
    <source>
        <strain evidence="1">TG3544</strain>
    </source>
</reference>
<name>A0ACB8FXD4_9SAUR</name>
<accession>A0ACB8FXD4</accession>
<evidence type="ECO:0000313" key="2">
    <source>
        <dbReference type="Proteomes" id="UP000827872"/>
    </source>
</evidence>
<dbReference type="EMBL" id="CM037626">
    <property type="protein sequence ID" value="KAH8011976.1"/>
    <property type="molecule type" value="Genomic_DNA"/>
</dbReference>
<organism evidence="1 2">
    <name type="scientific">Sphaerodactylus townsendi</name>
    <dbReference type="NCBI Taxonomy" id="933632"/>
    <lineage>
        <taxon>Eukaryota</taxon>
        <taxon>Metazoa</taxon>
        <taxon>Chordata</taxon>
        <taxon>Craniata</taxon>
        <taxon>Vertebrata</taxon>
        <taxon>Euteleostomi</taxon>
        <taxon>Lepidosauria</taxon>
        <taxon>Squamata</taxon>
        <taxon>Bifurcata</taxon>
        <taxon>Gekkota</taxon>
        <taxon>Sphaerodactylidae</taxon>
        <taxon>Sphaerodactylus</taxon>
    </lineage>
</organism>
<gene>
    <name evidence="1" type="ORF">K3G42_013250</name>
</gene>
<evidence type="ECO:0000313" key="1">
    <source>
        <dbReference type="EMBL" id="KAH8011976.1"/>
    </source>
</evidence>
<comment type="caution">
    <text evidence="1">The sequence shown here is derived from an EMBL/GenBank/DDBJ whole genome shotgun (WGS) entry which is preliminary data.</text>
</comment>
<sequence>MALHFNFQSESLQALLHAGGSVQVCSESSSALPVAGKQGPRCTNTQFCNPRIVERPGRASCSPSMGWEERQPPLFLLFKQQLSSSKQQSRASGRKALSPAHCPLQKDVRREGTRGKPAAPSGRVAWLCRAPLPGTLDFKRQSLANPSQPARN</sequence>